<keyword evidence="3" id="KW-1185">Reference proteome</keyword>
<organism evidence="2 3">
    <name type="scientific">Chlamydomonas schloesseri</name>
    <dbReference type="NCBI Taxonomy" id="2026947"/>
    <lineage>
        <taxon>Eukaryota</taxon>
        <taxon>Viridiplantae</taxon>
        <taxon>Chlorophyta</taxon>
        <taxon>core chlorophytes</taxon>
        <taxon>Chlorophyceae</taxon>
        <taxon>CS clade</taxon>
        <taxon>Chlamydomonadales</taxon>
        <taxon>Chlamydomonadaceae</taxon>
        <taxon>Chlamydomonas</taxon>
    </lineage>
</organism>
<evidence type="ECO:0008006" key="4">
    <source>
        <dbReference type="Google" id="ProtNLM"/>
    </source>
</evidence>
<dbReference type="InterPro" id="IPR027417">
    <property type="entry name" value="P-loop_NTPase"/>
</dbReference>
<feature type="compositionally biased region" description="Acidic residues" evidence="1">
    <location>
        <begin position="431"/>
        <end position="457"/>
    </location>
</feature>
<comment type="caution">
    <text evidence="2">The sequence shown here is derived from an EMBL/GenBank/DDBJ whole genome shotgun (WGS) entry which is preliminary data.</text>
</comment>
<evidence type="ECO:0000313" key="2">
    <source>
        <dbReference type="EMBL" id="KAG2451752.1"/>
    </source>
</evidence>
<name>A0A835WPZ5_9CHLO</name>
<dbReference type="SUPFAM" id="SSF52540">
    <property type="entry name" value="P-loop containing nucleoside triphosphate hydrolases"/>
    <property type="match status" value="1"/>
</dbReference>
<dbReference type="Gene3D" id="3.40.50.300">
    <property type="entry name" value="P-loop containing nucleotide triphosphate hydrolases"/>
    <property type="match status" value="1"/>
</dbReference>
<feature type="region of interest" description="Disordered" evidence="1">
    <location>
        <begin position="371"/>
        <end position="405"/>
    </location>
</feature>
<dbReference type="Proteomes" id="UP000613740">
    <property type="component" value="Unassembled WGS sequence"/>
</dbReference>
<accession>A0A835WPZ5</accession>
<evidence type="ECO:0000313" key="3">
    <source>
        <dbReference type="Proteomes" id="UP000613740"/>
    </source>
</evidence>
<proteinExistence type="predicted"/>
<feature type="compositionally biased region" description="Gly residues" evidence="1">
    <location>
        <begin position="461"/>
        <end position="473"/>
    </location>
</feature>
<reference evidence="2" key="1">
    <citation type="journal article" date="2020" name="bioRxiv">
        <title>Comparative genomics of Chlamydomonas.</title>
        <authorList>
            <person name="Craig R.J."/>
            <person name="Hasan A.R."/>
            <person name="Ness R.W."/>
            <person name="Keightley P.D."/>
        </authorList>
    </citation>
    <scope>NUCLEOTIDE SEQUENCE</scope>
    <source>
        <strain evidence="2">CCAP 11/173</strain>
    </source>
</reference>
<gene>
    <name evidence="2" type="ORF">HYH02_003531</name>
</gene>
<sequence>MCGKGHNKRPARAGSVYLLVVLGLLLVGGPPNIGARLARAGQGRKRQRDGQGAVSNGSWEHVDATLAGGEGVADGAVGASEEQGAGAGAGGFLLPPHHHTGGAHQPERCVVVLGTGRSGSTSLVDALNQMPHFFVRMEQEGAYWYLYLAWRLLEKAYTHSRDFVASVRSVEATAGKTAAAHLSYRAAKGIYEQFATRKKQPWFNDLHPVRMREAIRAFYAITYGYHGPGVVSGFKEVRFVRGRAFSSESSTYDDFEDFINFLRLLCTDMKVLLNSRASASLEDNYKLESMLARNGVLKTTSNETFLRDLQLTHEWYDRYAEAHPDHALRVIMEDMFDPEVNGTLVRRLISFMGEPPDAYPHVVFNRMPTWSDPEEEASRSSSSSSSSKAAKPKKPKPREPWQLRRSAERRAALRRRRRLLELELARVEVELIADEEREEDDEEGYEEELEEEEDGDWEGAGLFGGAGFGAGVV</sequence>
<evidence type="ECO:0000256" key="1">
    <source>
        <dbReference type="SAM" id="MobiDB-lite"/>
    </source>
</evidence>
<feature type="region of interest" description="Disordered" evidence="1">
    <location>
        <begin position="431"/>
        <end position="473"/>
    </location>
</feature>
<dbReference type="AlphaFoldDB" id="A0A835WPZ5"/>
<feature type="compositionally biased region" description="Low complexity" evidence="1">
    <location>
        <begin position="379"/>
        <end position="389"/>
    </location>
</feature>
<feature type="region of interest" description="Disordered" evidence="1">
    <location>
        <begin position="38"/>
        <end position="59"/>
    </location>
</feature>
<dbReference type="EMBL" id="JAEHOD010000007">
    <property type="protein sequence ID" value="KAG2451752.1"/>
    <property type="molecule type" value="Genomic_DNA"/>
</dbReference>
<protein>
    <recommendedName>
        <fullName evidence="4">Sulfotransferase</fullName>
    </recommendedName>
</protein>
<dbReference type="OrthoDB" id="541217at2759"/>